<organism evidence="10 11">
    <name type="scientific">Alkalispirochaeta sphaeroplastigenens</name>
    <dbReference type="NCBI Taxonomy" id="1187066"/>
    <lineage>
        <taxon>Bacteria</taxon>
        <taxon>Pseudomonadati</taxon>
        <taxon>Spirochaetota</taxon>
        <taxon>Spirochaetia</taxon>
        <taxon>Spirochaetales</taxon>
        <taxon>Spirochaetaceae</taxon>
        <taxon>Alkalispirochaeta</taxon>
    </lineage>
</organism>
<comment type="subcellular location">
    <subcellularLocation>
        <location evidence="2">Membrane</location>
    </subcellularLocation>
</comment>
<dbReference type="AlphaFoldDB" id="A0A2S4JXB1"/>
<keyword evidence="7" id="KW-0472">Membrane</keyword>
<dbReference type="PANTHER" id="PTHR34220:SF7">
    <property type="entry name" value="SENSOR HISTIDINE KINASE YPDA"/>
    <property type="match status" value="1"/>
</dbReference>
<dbReference type="EC" id="2.7.13.3" evidence="3"/>
<evidence type="ECO:0000256" key="6">
    <source>
        <dbReference type="ARBA" id="ARBA00022777"/>
    </source>
</evidence>
<keyword evidence="11" id="KW-1185">Reference proteome</keyword>
<evidence type="ECO:0000256" key="7">
    <source>
        <dbReference type="SAM" id="Phobius"/>
    </source>
</evidence>
<reference evidence="11" key="1">
    <citation type="submission" date="2015-12" db="EMBL/GenBank/DDBJ databases">
        <authorList>
            <person name="Lodha T.D."/>
            <person name="Chintalapati S."/>
            <person name="Chintalapati V.R."/>
            <person name="Sravanthi T."/>
        </authorList>
    </citation>
    <scope>NUCLEOTIDE SEQUENCE [LARGE SCALE GENOMIC DNA]</scope>
    <source>
        <strain evidence="11">JC133</strain>
    </source>
</reference>
<evidence type="ECO:0000256" key="1">
    <source>
        <dbReference type="ARBA" id="ARBA00000085"/>
    </source>
</evidence>
<comment type="caution">
    <text evidence="10">The sequence shown here is derived from an EMBL/GenBank/DDBJ whole genome shotgun (WGS) entry which is preliminary data.</text>
</comment>
<accession>A0A2S4JXB1</accession>
<sequence>MRNSLRTHLVVSVFAGLAFIILSMTYVLGVTLRLQQIVNEQFQRELSFQELQQQVVGSRQPLLDYLSSRSSQALAALLVEEQRLRELLPREVPPTDDPLEVEMRELFSHLAAYIDMIQEIVFLKRGRVIEEYTRLYETMEELNQHISDQIDRISLSGLRRELANYEVVIATSRRLFFWNLLVITFAFLGSLFWILSVIQRVTEPMDRLARMAGELSSGNFEGEDITVPAVREVAVVVDAFNTMKHDIRRYIAEINKQKQIEQGYLAEKLRNMKMEELLKRMELYTMQAQMNPHFLFNTLNTGVQLAITENADRTADYMEHLARFFRNNVRDRNLIIPLSQEVAGLDSYLYILRIRFGSVLSFEVDIPRDLAERCRVPALVLQPLVENAVIHAFKGISRQGLVAIRARQDGEILEVTVEDNGVGIDPDVAEELLQRKPQDRDRRSRVMGLENVIQRLYFFYPNRQDVISLESTPGEGTAIRIRIDPREEPCIPSSW</sequence>
<dbReference type="PROSITE" id="PS50109">
    <property type="entry name" value="HIS_KIN"/>
    <property type="match status" value="1"/>
</dbReference>
<dbReference type="SUPFAM" id="SSF55874">
    <property type="entry name" value="ATPase domain of HSP90 chaperone/DNA topoisomerase II/histidine kinase"/>
    <property type="match status" value="1"/>
</dbReference>
<name>A0A2S4JXB1_9SPIO</name>
<keyword evidence="4" id="KW-0597">Phosphoprotein</keyword>
<evidence type="ECO:0000313" key="11">
    <source>
        <dbReference type="Proteomes" id="UP000237350"/>
    </source>
</evidence>
<dbReference type="GO" id="GO:0000155">
    <property type="term" value="F:phosphorelay sensor kinase activity"/>
    <property type="evidence" value="ECO:0007669"/>
    <property type="project" value="InterPro"/>
</dbReference>
<dbReference type="InterPro" id="IPR036890">
    <property type="entry name" value="HATPase_C_sf"/>
</dbReference>
<evidence type="ECO:0000259" key="8">
    <source>
        <dbReference type="PROSITE" id="PS50109"/>
    </source>
</evidence>
<dbReference type="Pfam" id="PF06580">
    <property type="entry name" value="His_kinase"/>
    <property type="match status" value="1"/>
</dbReference>
<dbReference type="Proteomes" id="UP000237350">
    <property type="component" value="Unassembled WGS sequence"/>
</dbReference>
<dbReference type="OrthoDB" id="370211at2"/>
<keyword evidence="7" id="KW-0812">Transmembrane</keyword>
<dbReference type="SUPFAM" id="SSF158472">
    <property type="entry name" value="HAMP domain-like"/>
    <property type="match status" value="1"/>
</dbReference>
<dbReference type="InterPro" id="IPR010559">
    <property type="entry name" value="Sig_transdc_His_kin_internal"/>
</dbReference>
<keyword evidence="5" id="KW-0808">Transferase</keyword>
<keyword evidence="7" id="KW-1133">Transmembrane helix</keyword>
<dbReference type="InterPro" id="IPR050640">
    <property type="entry name" value="Bact_2-comp_sensor_kinase"/>
</dbReference>
<proteinExistence type="predicted"/>
<evidence type="ECO:0000256" key="4">
    <source>
        <dbReference type="ARBA" id="ARBA00022553"/>
    </source>
</evidence>
<dbReference type="PANTHER" id="PTHR34220">
    <property type="entry name" value="SENSOR HISTIDINE KINASE YPDA"/>
    <property type="match status" value="1"/>
</dbReference>
<dbReference type="CDD" id="cd06225">
    <property type="entry name" value="HAMP"/>
    <property type="match status" value="1"/>
</dbReference>
<dbReference type="InterPro" id="IPR005467">
    <property type="entry name" value="His_kinase_dom"/>
</dbReference>
<dbReference type="Gene3D" id="6.10.340.10">
    <property type="match status" value="1"/>
</dbReference>
<evidence type="ECO:0000256" key="3">
    <source>
        <dbReference type="ARBA" id="ARBA00012438"/>
    </source>
</evidence>
<evidence type="ECO:0000256" key="2">
    <source>
        <dbReference type="ARBA" id="ARBA00004370"/>
    </source>
</evidence>
<dbReference type="Gene3D" id="3.30.565.10">
    <property type="entry name" value="Histidine kinase-like ATPase, C-terminal domain"/>
    <property type="match status" value="1"/>
</dbReference>
<dbReference type="Pfam" id="PF02518">
    <property type="entry name" value="HATPase_c"/>
    <property type="match status" value="1"/>
</dbReference>
<feature type="domain" description="HAMP" evidence="9">
    <location>
        <begin position="199"/>
        <end position="252"/>
    </location>
</feature>
<dbReference type="InterPro" id="IPR003660">
    <property type="entry name" value="HAMP_dom"/>
</dbReference>
<dbReference type="Pfam" id="PF00672">
    <property type="entry name" value="HAMP"/>
    <property type="match status" value="1"/>
</dbReference>
<feature type="transmembrane region" description="Helical" evidence="7">
    <location>
        <begin position="175"/>
        <end position="198"/>
    </location>
</feature>
<keyword evidence="6 10" id="KW-0418">Kinase</keyword>
<dbReference type="GO" id="GO:0016020">
    <property type="term" value="C:membrane"/>
    <property type="evidence" value="ECO:0007669"/>
    <property type="project" value="UniProtKB-SubCell"/>
</dbReference>
<evidence type="ECO:0000313" key="10">
    <source>
        <dbReference type="EMBL" id="POR04168.1"/>
    </source>
</evidence>
<dbReference type="EMBL" id="LPWH01000049">
    <property type="protein sequence ID" value="POR04168.1"/>
    <property type="molecule type" value="Genomic_DNA"/>
</dbReference>
<dbReference type="PROSITE" id="PS50885">
    <property type="entry name" value="HAMP"/>
    <property type="match status" value="1"/>
</dbReference>
<feature type="domain" description="Histidine kinase" evidence="8">
    <location>
        <begin position="380"/>
        <end position="487"/>
    </location>
</feature>
<evidence type="ECO:0000256" key="5">
    <source>
        <dbReference type="ARBA" id="ARBA00022679"/>
    </source>
</evidence>
<protein>
    <recommendedName>
        <fullName evidence="3">histidine kinase</fullName>
        <ecNumber evidence="3">2.7.13.3</ecNumber>
    </recommendedName>
</protein>
<evidence type="ECO:0000259" key="9">
    <source>
        <dbReference type="PROSITE" id="PS50885"/>
    </source>
</evidence>
<comment type="catalytic activity">
    <reaction evidence="1">
        <text>ATP + protein L-histidine = ADP + protein N-phospho-L-histidine.</text>
        <dbReference type="EC" id="2.7.13.3"/>
    </reaction>
</comment>
<gene>
    <name evidence="10" type="ORF">AU468_03805</name>
</gene>
<dbReference type="SMART" id="SM00304">
    <property type="entry name" value="HAMP"/>
    <property type="match status" value="1"/>
</dbReference>
<dbReference type="InterPro" id="IPR003594">
    <property type="entry name" value="HATPase_dom"/>
</dbReference>